<dbReference type="EC" id="3.4.23.36" evidence="9"/>
<evidence type="ECO:0000256" key="2">
    <source>
        <dbReference type="ARBA" id="ARBA00022475"/>
    </source>
</evidence>
<evidence type="ECO:0000256" key="10">
    <source>
        <dbReference type="RuleBase" id="RU000594"/>
    </source>
</evidence>
<comment type="similarity">
    <text evidence="1 9 11">Belongs to the peptidase A8 family.</text>
</comment>
<dbReference type="InterPro" id="IPR001872">
    <property type="entry name" value="Peptidase_A8"/>
</dbReference>
<dbReference type="PANTHER" id="PTHR33695:SF1">
    <property type="entry name" value="LIPOPROTEIN SIGNAL PEPTIDASE"/>
    <property type="match status" value="1"/>
</dbReference>
<accession>A0A1I6QCW8</accession>
<reference evidence="13" key="1">
    <citation type="submission" date="2016-10" db="EMBL/GenBank/DDBJ databases">
        <authorList>
            <person name="Varghese N."/>
            <person name="Submissions S."/>
        </authorList>
    </citation>
    <scope>NUCLEOTIDE SEQUENCE [LARGE SCALE GENOMIC DNA]</scope>
    <source>
        <strain evidence="13">DSM 45789</strain>
    </source>
</reference>
<name>A0A1I6QCW8_9BACL</name>
<dbReference type="PROSITE" id="PS00855">
    <property type="entry name" value="SPASE_II"/>
    <property type="match status" value="1"/>
</dbReference>
<keyword evidence="3 9" id="KW-0645">Protease</keyword>
<proteinExistence type="inferred from homology"/>
<organism evidence="12 13">
    <name type="scientific">Marininema halotolerans</name>
    <dbReference type="NCBI Taxonomy" id="1155944"/>
    <lineage>
        <taxon>Bacteria</taxon>
        <taxon>Bacillati</taxon>
        <taxon>Bacillota</taxon>
        <taxon>Bacilli</taxon>
        <taxon>Bacillales</taxon>
        <taxon>Thermoactinomycetaceae</taxon>
        <taxon>Marininema</taxon>
    </lineage>
</organism>
<evidence type="ECO:0000313" key="12">
    <source>
        <dbReference type="EMBL" id="SFS50317.1"/>
    </source>
</evidence>
<dbReference type="Proteomes" id="UP000198660">
    <property type="component" value="Unassembled WGS sequence"/>
</dbReference>
<evidence type="ECO:0000256" key="11">
    <source>
        <dbReference type="RuleBase" id="RU004181"/>
    </source>
</evidence>
<dbReference type="Pfam" id="PF01252">
    <property type="entry name" value="Peptidase_A8"/>
    <property type="match status" value="1"/>
</dbReference>
<dbReference type="UniPathway" id="UPA00665"/>
<dbReference type="HAMAP" id="MF_00161">
    <property type="entry name" value="LspA"/>
    <property type="match status" value="1"/>
</dbReference>
<feature type="transmembrane region" description="Helical" evidence="9">
    <location>
        <begin position="105"/>
        <end position="123"/>
    </location>
</feature>
<protein>
    <recommendedName>
        <fullName evidence="9">Lipoprotein signal peptidase</fullName>
        <ecNumber evidence="9">3.4.23.36</ecNumber>
    </recommendedName>
    <alternativeName>
        <fullName evidence="9">Prolipoprotein signal peptidase</fullName>
    </alternativeName>
    <alternativeName>
        <fullName evidence="9">Signal peptidase II</fullName>
        <shortName evidence="9">SPase II</shortName>
    </alternativeName>
</protein>
<evidence type="ECO:0000313" key="13">
    <source>
        <dbReference type="Proteomes" id="UP000198660"/>
    </source>
</evidence>
<feature type="transmembrane region" description="Helical" evidence="9">
    <location>
        <begin position="143"/>
        <end position="164"/>
    </location>
</feature>
<feature type="active site" evidence="9">
    <location>
        <position position="133"/>
    </location>
</feature>
<dbReference type="PANTHER" id="PTHR33695">
    <property type="entry name" value="LIPOPROTEIN SIGNAL PEPTIDASE"/>
    <property type="match status" value="1"/>
</dbReference>
<gene>
    <name evidence="9" type="primary">lspA</name>
    <name evidence="12" type="ORF">SAMN05444972_10363</name>
</gene>
<evidence type="ECO:0000256" key="9">
    <source>
        <dbReference type="HAMAP-Rule" id="MF_00161"/>
    </source>
</evidence>
<comment type="catalytic activity">
    <reaction evidence="9 10">
        <text>Release of signal peptides from bacterial membrane prolipoproteins. Hydrolyzes -Xaa-Yaa-Zaa-|-(S,diacylglyceryl)Cys-, in which Xaa is hydrophobic (preferably Leu), and Yaa (Ala or Ser) and Zaa (Gly or Ala) have small, neutral side chains.</text>
        <dbReference type="EC" id="3.4.23.36"/>
    </reaction>
</comment>
<sequence length="185" mass="20993">MVKPVKTVKISDVRSERQGEALLRYYLFAIAILLLDQSTKWLVMKKMHLYESIPLWQGVFHITSHRNRGAAFGILQDQRWLFIVVTLIVLTAIVFYLVRIGKSQPLLSWSLACILGGAIGNLVDRIRFSEVVDFLDFRYINFAIFNIADAAICIGVGLMVIVTLRQTETDESDNNSSEKRGIVSE</sequence>
<feature type="transmembrane region" description="Helical" evidence="9">
    <location>
        <begin position="80"/>
        <end position="98"/>
    </location>
</feature>
<dbReference type="AlphaFoldDB" id="A0A1I6QCW8"/>
<evidence type="ECO:0000256" key="4">
    <source>
        <dbReference type="ARBA" id="ARBA00022692"/>
    </source>
</evidence>
<keyword evidence="2 9" id="KW-1003">Cell membrane</keyword>
<evidence type="ECO:0000256" key="7">
    <source>
        <dbReference type="ARBA" id="ARBA00022989"/>
    </source>
</evidence>
<dbReference type="GO" id="GO:0005886">
    <property type="term" value="C:plasma membrane"/>
    <property type="evidence" value="ECO:0007669"/>
    <property type="project" value="UniProtKB-SubCell"/>
</dbReference>
<evidence type="ECO:0000256" key="6">
    <source>
        <dbReference type="ARBA" id="ARBA00022801"/>
    </source>
</evidence>
<dbReference type="EMBL" id="FPAA01000003">
    <property type="protein sequence ID" value="SFS50317.1"/>
    <property type="molecule type" value="Genomic_DNA"/>
</dbReference>
<keyword evidence="8 9" id="KW-0472">Membrane</keyword>
<dbReference type="NCBIfam" id="TIGR00077">
    <property type="entry name" value="lspA"/>
    <property type="match status" value="1"/>
</dbReference>
<keyword evidence="6 9" id="KW-0378">Hydrolase</keyword>
<feature type="active site" evidence="9">
    <location>
        <position position="149"/>
    </location>
</feature>
<keyword evidence="4 9" id="KW-0812">Transmembrane</keyword>
<feature type="transmembrane region" description="Helical" evidence="9">
    <location>
        <begin position="21"/>
        <end position="39"/>
    </location>
</feature>
<evidence type="ECO:0000256" key="8">
    <source>
        <dbReference type="ARBA" id="ARBA00023136"/>
    </source>
</evidence>
<dbReference type="GO" id="GO:0004190">
    <property type="term" value="F:aspartic-type endopeptidase activity"/>
    <property type="evidence" value="ECO:0007669"/>
    <property type="project" value="UniProtKB-UniRule"/>
</dbReference>
<evidence type="ECO:0000256" key="5">
    <source>
        <dbReference type="ARBA" id="ARBA00022750"/>
    </source>
</evidence>
<keyword evidence="13" id="KW-1185">Reference proteome</keyword>
<evidence type="ECO:0000256" key="3">
    <source>
        <dbReference type="ARBA" id="ARBA00022670"/>
    </source>
</evidence>
<evidence type="ECO:0000256" key="1">
    <source>
        <dbReference type="ARBA" id="ARBA00006139"/>
    </source>
</evidence>
<keyword evidence="5 9" id="KW-0064">Aspartyl protease</keyword>
<dbReference type="GO" id="GO:0006508">
    <property type="term" value="P:proteolysis"/>
    <property type="evidence" value="ECO:0007669"/>
    <property type="project" value="UniProtKB-KW"/>
</dbReference>
<comment type="function">
    <text evidence="9 10">This protein specifically catalyzes the removal of signal peptides from prolipoproteins.</text>
</comment>
<comment type="subcellular location">
    <subcellularLocation>
        <location evidence="9">Cell membrane</location>
        <topology evidence="9">Multi-pass membrane protein</topology>
    </subcellularLocation>
</comment>
<comment type="pathway">
    <text evidence="9">Protein modification; lipoprotein biosynthesis (signal peptide cleavage).</text>
</comment>
<keyword evidence="7 9" id="KW-1133">Transmembrane helix</keyword>
<dbReference type="PRINTS" id="PR00781">
    <property type="entry name" value="LIPOSIGPTASE"/>
</dbReference>